<dbReference type="RefSeq" id="WP_170291967.1">
    <property type="nucleotide sequence ID" value="NZ_WNKU01000016.1"/>
</dbReference>
<dbReference type="PANTHER" id="PTHR34984:SF1">
    <property type="entry name" value="CARBON STORAGE REGULATOR"/>
    <property type="match status" value="1"/>
</dbReference>
<dbReference type="GO" id="GO:0006109">
    <property type="term" value="P:regulation of carbohydrate metabolic process"/>
    <property type="evidence" value="ECO:0007669"/>
    <property type="project" value="InterPro"/>
</dbReference>
<dbReference type="NCBIfam" id="TIGR00202">
    <property type="entry name" value="csrA"/>
    <property type="match status" value="1"/>
</dbReference>
<dbReference type="GO" id="GO:0045947">
    <property type="term" value="P:negative regulation of translational initiation"/>
    <property type="evidence" value="ECO:0007669"/>
    <property type="project" value="UniProtKB-UniRule"/>
</dbReference>
<protein>
    <recommendedName>
        <fullName evidence="6">Translational regulator CsrA</fullName>
    </recommendedName>
</protein>
<dbReference type="Pfam" id="PF02599">
    <property type="entry name" value="CsrA"/>
    <property type="match status" value="1"/>
</dbReference>
<evidence type="ECO:0000256" key="6">
    <source>
        <dbReference type="HAMAP-Rule" id="MF_00167"/>
    </source>
</evidence>
<dbReference type="EMBL" id="WNKU01000016">
    <property type="protein sequence ID" value="MTV49930.1"/>
    <property type="molecule type" value="Genomic_DNA"/>
</dbReference>
<dbReference type="InterPro" id="IPR036107">
    <property type="entry name" value="CsrA_sf"/>
</dbReference>
<accession>A0A6I3SLV4</accession>
<keyword evidence="5 6" id="KW-0694">RNA-binding</keyword>
<proteinExistence type="inferred from homology"/>
<evidence type="ECO:0000256" key="1">
    <source>
        <dbReference type="ARBA" id="ARBA00022490"/>
    </source>
</evidence>
<evidence type="ECO:0000256" key="5">
    <source>
        <dbReference type="ARBA" id="ARBA00022884"/>
    </source>
</evidence>
<evidence type="ECO:0000256" key="2">
    <source>
        <dbReference type="ARBA" id="ARBA00022491"/>
    </source>
</evidence>
<evidence type="ECO:0000313" key="8">
    <source>
        <dbReference type="Proteomes" id="UP000430670"/>
    </source>
</evidence>
<keyword evidence="8" id="KW-1185">Reference proteome</keyword>
<reference evidence="7 8" key="1">
    <citation type="submission" date="2019-11" db="EMBL/GenBank/DDBJ databases">
        <title>Whole-genome sequence of a the green, strictly anaerobic photosynthetic bacterium Heliobacillus mobilis DSM 6151.</title>
        <authorList>
            <person name="Kyndt J.A."/>
            <person name="Meyer T.E."/>
        </authorList>
    </citation>
    <scope>NUCLEOTIDE SEQUENCE [LARGE SCALE GENOMIC DNA]</scope>
    <source>
        <strain evidence="7 8">DSM 6151</strain>
    </source>
</reference>
<name>A0A6I3SLV4_HELMO</name>
<dbReference type="GO" id="GO:0048027">
    <property type="term" value="F:mRNA 5'-UTR binding"/>
    <property type="evidence" value="ECO:0007669"/>
    <property type="project" value="UniProtKB-UniRule"/>
</dbReference>
<gene>
    <name evidence="6 7" type="primary">csrA</name>
    <name evidence="7" type="ORF">GJ688_13195</name>
</gene>
<sequence length="99" mass="11039">MLVLTRRNGESIVIGENVKVNILEVRGDQVRIGIDAPRNVVVHRGEVYEAIQRANRDAVQSVPDMQSLTTLLKNEQANALCTDSQEKGMKKTKNHTEKA</sequence>
<keyword evidence="1 6" id="KW-0963">Cytoplasm</keyword>
<dbReference type="HAMAP" id="MF_00167">
    <property type="entry name" value="CsrA"/>
    <property type="match status" value="1"/>
</dbReference>
<evidence type="ECO:0000256" key="3">
    <source>
        <dbReference type="ARBA" id="ARBA00022795"/>
    </source>
</evidence>
<dbReference type="PANTHER" id="PTHR34984">
    <property type="entry name" value="CARBON STORAGE REGULATOR"/>
    <property type="match status" value="1"/>
</dbReference>
<dbReference type="GO" id="GO:0044781">
    <property type="term" value="P:bacterial-type flagellum organization"/>
    <property type="evidence" value="ECO:0007669"/>
    <property type="project" value="UniProtKB-KW"/>
</dbReference>
<dbReference type="SUPFAM" id="SSF117130">
    <property type="entry name" value="CsrA-like"/>
    <property type="match status" value="1"/>
</dbReference>
<comment type="caution">
    <text evidence="7">The sequence shown here is derived from an EMBL/GenBank/DDBJ whole genome shotgun (WGS) entry which is preliminary data.</text>
</comment>
<keyword evidence="3 6" id="KW-1005">Bacterial flagellum biogenesis</keyword>
<evidence type="ECO:0000313" key="7">
    <source>
        <dbReference type="EMBL" id="MTV49930.1"/>
    </source>
</evidence>
<dbReference type="Gene3D" id="2.60.40.4380">
    <property type="entry name" value="Translational regulator CsrA"/>
    <property type="match status" value="1"/>
</dbReference>
<comment type="subcellular location">
    <subcellularLocation>
        <location evidence="6">Cytoplasm</location>
    </subcellularLocation>
</comment>
<dbReference type="GO" id="GO:0005829">
    <property type="term" value="C:cytosol"/>
    <property type="evidence" value="ECO:0007669"/>
    <property type="project" value="TreeGrafter"/>
</dbReference>
<dbReference type="GO" id="GO:0006402">
    <property type="term" value="P:mRNA catabolic process"/>
    <property type="evidence" value="ECO:0007669"/>
    <property type="project" value="InterPro"/>
</dbReference>
<dbReference type="FunFam" id="2.60.40.4380:FF:000002">
    <property type="entry name" value="Translational regulator CsrA"/>
    <property type="match status" value="1"/>
</dbReference>
<evidence type="ECO:0000256" key="4">
    <source>
        <dbReference type="ARBA" id="ARBA00022845"/>
    </source>
</evidence>
<comment type="function">
    <text evidence="6">A translational regulator that binds mRNA to regulate translation initiation and/or mRNA stability. Usually binds in the 5'-UTR at or near the Shine-Dalgarno sequence preventing ribosome-binding, thus repressing translation. Its main target seems to be the major flagellin gene, while its function is anatagonized by FliW.</text>
</comment>
<comment type="subunit">
    <text evidence="6">Homodimer; the beta-strands of each monomer intercalate to form a hydrophobic core, while the alpha-helices form wings that extend away from the core.</text>
</comment>
<dbReference type="InterPro" id="IPR003751">
    <property type="entry name" value="CsrA"/>
</dbReference>
<keyword evidence="4 6" id="KW-0810">Translation regulation</keyword>
<organism evidence="7 8">
    <name type="scientific">Heliobacterium mobile</name>
    <name type="common">Heliobacillus mobilis</name>
    <dbReference type="NCBI Taxonomy" id="28064"/>
    <lineage>
        <taxon>Bacteria</taxon>
        <taxon>Bacillati</taxon>
        <taxon>Bacillota</taxon>
        <taxon>Clostridia</taxon>
        <taxon>Eubacteriales</taxon>
        <taxon>Heliobacteriaceae</taxon>
        <taxon>Heliobacterium</taxon>
    </lineage>
</organism>
<dbReference type="AlphaFoldDB" id="A0A6I3SLV4"/>
<dbReference type="GO" id="GO:1902208">
    <property type="term" value="P:regulation of bacterial-type flagellum assembly"/>
    <property type="evidence" value="ECO:0007669"/>
    <property type="project" value="UniProtKB-UniRule"/>
</dbReference>
<comment type="similarity">
    <text evidence="6">Belongs to the CsrA/RsmA family.</text>
</comment>
<dbReference type="NCBIfam" id="NF002469">
    <property type="entry name" value="PRK01712.1"/>
    <property type="match status" value="1"/>
</dbReference>
<dbReference type="Proteomes" id="UP000430670">
    <property type="component" value="Unassembled WGS sequence"/>
</dbReference>
<keyword evidence="2 6" id="KW-0678">Repressor</keyword>